<feature type="signal peptide" evidence="1">
    <location>
        <begin position="1"/>
        <end position="19"/>
    </location>
</feature>
<sequence length="174" mass="18335">MRRVLVVVAAAAVVPVLGACGGTTSGTATTSTSAVEVALWNPCTEIPEDLLRQLDVDPATEESGIAGVEQSGWEICKWAGREYFLTVYSTRHTVREIEQKPGNVEFAPVTVGSRTGQSYRVEGAGKTYNCDIVFSARQGAVSLRIGNRASGDNSTDPCTTARAAADVLVPVFPG</sequence>
<dbReference type="EMBL" id="LN868939">
    <property type="protein sequence ID" value="CRY81552.1"/>
    <property type="molecule type" value="Genomic_DNA"/>
</dbReference>
<accession>A0A0H5P1N8</accession>
<name>A0A0H5P1N8_NOCFR</name>
<protein>
    <submittedName>
        <fullName evidence="2">Protein of uncharacterized function (DUF3558)</fullName>
    </submittedName>
</protein>
<gene>
    <name evidence="2" type="ORF">ERS450000_04477</name>
</gene>
<dbReference type="KEGG" id="nfr:ERS450000_04477"/>
<keyword evidence="2" id="KW-0614">Plasmid</keyword>
<dbReference type="PROSITE" id="PS51257">
    <property type="entry name" value="PROKAR_LIPOPROTEIN"/>
    <property type="match status" value="1"/>
</dbReference>
<dbReference type="InterPro" id="IPR024520">
    <property type="entry name" value="DUF3558"/>
</dbReference>
<dbReference type="AlphaFoldDB" id="A0A0H5P1N8"/>
<evidence type="ECO:0000256" key="1">
    <source>
        <dbReference type="SAM" id="SignalP"/>
    </source>
</evidence>
<geneLocation type="plasmid" evidence="2">
    <name>2</name>
</geneLocation>
<organism evidence="2 3">
    <name type="scientific">Nocardia farcinica</name>
    <dbReference type="NCBI Taxonomy" id="37329"/>
    <lineage>
        <taxon>Bacteria</taxon>
        <taxon>Bacillati</taxon>
        <taxon>Actinomycetota</taxon>
        <taxon>Actinomycetes</taxon>
        <taxon>Mycobacteriales</taxon>
        <taxon>Nocardiaceae</taxon>
        <taxon>Nocardia</taxon>
    </lineage>
</organism>
<dbReference type="RefSeq" id="WP_076573784.1">
    <property type="nucleotide sequence ID" value="NZ_CP031418.1"/>
</dbReference>
<evidence type="ECO:0000313" key="3">
    <source>
        <dbReference type="Proteomes" id="UP000057820"/>
    </source>
</evidence>
<dbReference type="Proteomes" id="UP000057820">
    <property type="component" value="Plasmid 2"/>
</dbReference>
<feature type="chain" id="PRO_5039185673" evidence="1">
    <location>
        <begin position="20"/>
        <end position="174"/>
    </location>
</feature>
<keyword evidence="1" id="KW-0732">Signal</keyword>
<proteinExistence type="predicted"/>
<evidence type="ECO:0000313" key="2">
    <source>
        <dbReference type="EMBL" id="CRY81552.1"/>
    </source>
</evidence>
<reference evidence="3" key="1">
    <citation type="submission" date="2015-03" db="EMBL/GenBank/DDBJ databases">
        <authorList>
            <consortium name="Pathogen Informatics"/>
        </authorList>
    </citation>
    <scope>NUCLEOTIDE SEQUENCE [LARGE SCALE GENOMIC DNA]</scope>
    <source>
        <strain evidence="3">NCTC11134</strain>
        <plasmid evidence="3">2</plasmid>
    </source>
</reference>
<dbReference type="Pfam" id="PF12079">
    <property type="entry name" value="DUF3558"/>
    <property type="match status" value="1"/>
</dbReference>